<keyword evidence="1" id="KW-0812">Transmembrane</keyword>
<keyword evidence="1" id="KW-1133">Transmembrane helix</keyword>
<keyword evidence="1" id="KW-0472">Membrane</keyword>
<name>A0A0V1GGW3_9BILA</name>
<comment type="caution">
    <text evidence="2">The sequence shown here is derived from an EMBL/GenBank/DDBJ whole genome shotgun (WGS) entry which is preliminary data.</text>
</comment>
<dbReference type="Proteomes" id="UP000055024">
    <property type="component" value="Unassembled WGS sequence"/>
</dbReference>
<dbReference type="EMBL" id="JYDP01002044">
    <property type="protein sequence ID" value="KRY97449.1"/>
    <property type="molecule type" value="Genomic_DNA"/>
</dbReference>
<keyword evidence="3" id="KW-1185">Reference proteome</keyword>
<evidence type="ECO:0000313" key="3">
    <source>
        <dbReference type="Proteomes" id="UP000055024"/>
    </source>
</evidence>
<evidence type="ECO:0000313" key="2">
    <source>
        <dbReference type="EMBL" id="KRY97449.1"/>
    </source>
</evidence>
<feature type="transmembrane region" description="Helical" evidence="1">
    <location>
        <begin position="14"/>
        <end position="34"/>
    </location>
</feature>
<dbReference type="AlphaFoldDB" id="A0A0V1GGW3"/>
<reference evidence="2 3" key="1">
    <citation type="submission" date="2015-01" db="EMBL/GenBank/DDBJ databases">
        <title>Evolution of Trichinella species and genotypes.</title>
        <authorList>
            <person name="Korhonen P.K."/>
            <person name="Edoardo P."/>
            <person name="Giuseppe L.R."/>
            <person name="Gasser R.B."/>
        </authorList>
    </citation>
    <scope>NUCLEOTIDE SEQUENCE [LARGE SCALE GENOMIC DNA]</scope>
    <source>
        <strain evidence="2">ISS1029</strain>
    </source>
</reference>
<protein>
    <submittedName>
        <fullName evidence="2">Uncharacterized protein</fullName>
    </submittedName>
</protein>
<accession>A0A0V1GGW3</accession>
<organism evidence="2 3">
    <name type="scientific">Trichinella zimbabwensis</name>
    <dbReference type="NCBI Taxonomy" id="268475"/>
    <lineage>
        <taxon>Eukaryota</taxon>
        <taxon>Metazoa</taxon>
        <taxon>Ecdysozoa</taxon>
        <taxon>Nematoda</taxon>
        <taxon>Enoplea</taxon>
        <taxon>Dorylaimia</taxon>
        <taxon>Trichinellida</taxon>
        <taxon>Trichinellidae</taxon>
        <taxon>Trichinella</taxon>
    </lineage>
</organism>
<gene>
    <name evidence="2" type="ORF">T11_3492</name>
</gene>
<sequence length="55" mass="6250">MQASWFSIKRVTGWLHSCVLKIGIGTTLVAIYSMKINAKNLTKKFSPKTPKQQRL</sequence>
<evidence type="ECO:0000256" key="1">
    <source>
        <dbReference type="SAM" id="Phobius"/>
    </source>
</evidence>
<proteinExistence type="predicted"/>